<keyword evidence="2" id="KW-1185">Reference proteome</keyword>
<dbReference type="EMBL" id="LT985188">
    <property type="protein sequence ID" value="SPD87854.1"/>
    <property type="molecule type" value="Genomic_DNA"/>
</dbReference>
<dbReference type="KEGG" id="mgg:MPLG2_2824"/>
<dbReference type="Gene3D" id="2.40.30.100">
    <property type="entry name" value="AF2212/PG0164-like"/>
    <property type="match status" value="1"/>
</dbReference>
<dbReference type="Pfam" id="PF08922">
    <property type="entry name" value="DUF1905"/>
    <property type="match status" value="1"/>
</dbReference>
<reference evidence="1 2" key="1">
    <citation type="submission" date="2018-02" db="EMBL/GenBank/DDBJ databases">
        <authorList>
            <person name="Cohen D.B."/>
            <person name="Kent A.D."/>
        </authorList>
    </citation>
    <scope>NUCLEOTIDE SEQUENCE [LARGE SCALE GENOMIC DNA]</scope>
    <source>
        <strain evidence="1">1</strain>
    </source>
</reference>
<evidence type="ECO:0008006" key="3">
    <source>
        <dbReference type="Google" id="ProtNLM"/>
    </source>
</evidence>
<proteinExistence type="predicted"/>
<evidence type="ECO:0000313" key="2">
    <source>
        <dbReference type="Proteomes" id="UP000238164"/>
    </source>
</evidence>
<evidence type="ECO:0000313" key="1">
    <source>
        <dbReference type="EMBL" id="SPD87854.1"/>
    </source>
</evidence>
<organism evidence="1 2">
    <name type="scientific">Micropruina glycogenica</name>
    <dbReference type="NCBI Taxonomy" id="75385"/>
    <lineage>
        <taxon>Bacteria</taxon>
        <taxon>Bacillati</taxon>
        <taxon>Actinomycetota</taxon>
        <taxon>Actinomycetes</taxon>
        <taxon>Propionibacteriales</taxon>
        <taxon>Nocardioidaceae</taxon>
        <taxon>Micropruina</taxon>
    </lineage>
</organism>
<sequence length="97" mass="10327">MAEFDFDGVVIEWRGPAPYAYVALPDWVADEVAVLARAVTYGWGMIPVQAQIGDTTWTTSLFPKDGGYLLPIKVAVQRAESIGIGSAVAVTVSVLGL</sequence>
<dbReference type="InterPro" id="IPR015018">
    <property type="entry name" value="DUF1905"/>
</dbReference>
<gene>
    <name evidence="1" type="ORF">MPLG2_2824</name>
</gene>
<dbReference type="Proteomes" id="UP000238164">
    <property type="component" value="Chromosome 1"/>
</dbReference>
<accession>A0A2N9JIF3</accession>
<dbReference type="AlphaFoldDB" id="A0A2N9JIF3"/>
<name>A0A2N9JIF3_9ACTN</name>
<dbReference type="SUPFAM" id="SSF141694">
    <property type="entry name" value="AF2212/PG0164-like"/>
    <property type="match status" value="1"/>
</dbReference>
<protein>
    <recommendedName>
        <fullName evidence="3">DUF1905 domain-containing protein</fullName>
    </recommendedName>
</protein>
<dbReference type="InterPro" id="IPR037079">
    <property type="entry name" value="AF2212/PG0164-like_sf"/>
</dbReference>
<dbReference type="RefSeq" id="WP_231935655.1">
    <property type="nucleotide sequence ID" value="NZ_BAAAGO010000008.1"/>
</dbReference>